<evidence type="ECO:0000259" key="1">
    <source>
        <dbReference type="Pfam" id="PF01261"/>
    </source>
</evidence>
<sequence length="292" mass="32678">MKLNVCTISFRHHLISFEQIAHWAKRHHFNGIELWGVHAKNMDARMEYGKSWLSQQNLSVPMISDYLPLAGDADTAIAKATSLGILCEYWGAKKLRTFAGNRSSHLVSKEERSLWTTRLRKLCDVAREFGVYLVVETHPNTLADTLESTLQLIEEVNHPALRINFDVIHVWECGSDPVSALKALEPLVVHIHLKNITDKALLNVFNPGNVYAPAGDRSGMVKLFEGAFDFNGFLAHLKQHSSIPWQVLDASLEWFGADVCTTLEADCKLLREFGFAVNPVTTATQEKAATLA</sequence>
<gene>
    <name evidence="2" type="ORF">OLMES_0539</name>
</gene>
<reference evidence="2 3" key="1">
    <citation type="submission" date="2017-05" db="EMBL/GenBank/DDBJ databases">
        <title>Genomic insights into alkan degradation activity of Oleiphilus messinensis.</title>
        <authorList>
            <person name="Kozyavkin S.A."/>
            <person name="Slesarev A.I."/>
            <person name="Golyshin P.N."/>
            <person name="Korzhenkov A."/>
            <person name="Golyshina O.N."/>
            <person name="Toshchakov S.V."/>
        </authorList>
    </citation>
    <scope>NUCLEOTIDE SEQUENCE [LARGE SCALE GENOMIC DNA]</scope>
    <source>
        <strain evidence="2 3">ME102</strain>
    </source>
</reference>
<dbReference type="EMBL" id="CP021425">
    <property type="protein sequence ID" value="ARU54642.1"/>
    <property type="molecule type" value="Genomic_DNA"/>
</dbReference>
<keyword evidence="2" id="KW-0378">Hydrolase</keyword>
<dbReference type="AlphaFoldDB" id="A0A1Y0I2F0"/>
<keyword evidence="2" id="KW-0255">Endonuclease</keyword>
<dbReference type="Gene3D" id="3.20.20.150">
    <property type="entry name" value="Divalent-metal-dependent TIM barrel enzymes"/>
    <property type="match status" value="1"/>
</dbReference>
<dbReference type="PANTHER" id="PTHR12110:SF21">
    <property type="entry name" value="XYLOSE ISOMERASE-LIKE TIM BARREL DOMAIN-CONTAINING PROTEIN"/>
    <property type="match status" value="1"/>
</dbReference>
<dbReference type="SUPFAM" id="SSF51658">
    <property type="entry name" value="Xylose isomerase-like"/>
    <property type="match status" value="1"/>
</dbReference>
<dbReference type="PANTHER" id="PTHR12110">
    <property type="entry name" value="HYDROXYPYRUVATE ISOMERASE"/>
    <property type="match status" value="1"/>
</dbReference>
<dbReference type="RefSeq" id="WP_087459820.1">
    <property type="nucleotide sequence ID" value="NZ_CP021425.1"/>
</dbReference>
<evidence type="ECO:0000313" key="2">
    <source>
        <dbReference type="EMBL" id="ARU54642.1"/>
    </source>
</evidence>
<dbReference type="InterPro" id="IPR013022">
    <property type="entry name" value="Xyl_isomerase-like_TIM-brl"/>
</dbReference>
<dbReference type="InterPro" id="IPR050312">
    <property type="entry name" value="IolE/XylAMocC-like"/>
</dbReference>
<evidence type="ECO:0000313" key="3">
    <source>
        <dbReference type="Proteomes" id="UP000196027"/>
    </source>
</evidence>
<dbReference type="OrthoDB" id="9815124at2"/>
<dbReference type="Proteomes" id="UP000196027">
    <property type="component" value="Chromosome"/>
</dbReference>
<accession>A0A1Y0I2F0</accession>
<organism evidence="2 3">
    <name type="scientific">Oleiphilus messinensis</name>
    <dbReference type="NCBI Taxonomy" id="141451"/>
    <lineage>
        <taxon>Bacteria</taxon>
        <taxon>Pseudomonadati</taxon>
        <taxon>Pseudomonadota</taxon>
        <taxon>Gammaproteobacteria</taxon>
        <taxon>Oceanospirillales</taxon>
        <taxon>Oleiphilaceae</taxon>
        <taxon>Oleiphilus</taxon>
    </lineage>
</organism>
<keyword evidence="3" id="KW-1185">Reference proteome</keyword>
<name>A0A1Y0I2F0_9GAMM</name>
<dbReference type="KEGG" id="ome:OLMES_0539"/>
<dbReference type="GO" id="GO:0004519">
    <property type="term" value="F:endonuclease activity"/>
    <property type="evidence" value="ECO:0007669"/>
    <property type="project" value="UniProtKB-KW"/>
</dbReference>
<keyword evidence="2" id="KW-0540">Nuclease</keyword>
<dbReference type="Pfam" id="PF01261">
    <property type="entry name" value="AP_endonuc_2"/>
    <property type="match status" value="1"/>
</dbReference>
<protein>
    <submittedName>
        <fullName evidence="2">Family 2 AP endonuclease</fullName>
    </submittedName>
</protein>
<proteinExistence type="predicted"/>
<feature type="domain" description="Xylose isomerase-like TIM barrel" evidence="1">
    <location>
        <begin position="23"/>
        <end position="255"/>
    </location>
</feature>
<dbReference type="InterPro" id="IPR036237">
    <property type="entry name" value="Xyl_isomerase-like_sf"/>
</dbReference>